<evidence type="ECO:0000313" key="2">
    <source>
        <dbReference type="Proteomes" id="UP001152795"/>
    </source>
</evidence>
<proteinExistence type="predicted"/>
<comment type="caution">
    <text evidence="1">The sequence shown here is derived from an EMBL/GenBank/DDBJ whole genome shotgun (WGS) entry which is preliminary data.</text>
</comment>
<reference evidence="1" key="1">
    <citation type="submission" date="2020-04" db="EMBL/GenBank/DDBJ databases">
        <authorList>
            <person name="Alioto T."/>
            <person name="Alioto T."/>
            <person name="Gomez Garrido J."/>
        </authorList>
    </citation>
    <scope>NUCLEOTIDE SEQUENCE</scope>
    <source>
        <strain evidence="1">A484AB</strain>
    </source>
</reference>
<organism evidence="1 2">
    <name type="scientific">Paramuricea clavata</name>
    <name type="common">Red gorgonian</name>
    <name type="synonym">Violescent sea-whip</name>
    <dbReference type="NCBI Taxonomy" id="317549"/>
    <lineage>
        <taxon>Eukaryota</taxon>
        <taxon>Metazoa</taxon>
        <taxon>Cnidaria</taxon>
        <taxon>Anthozoa</taxon>
        <taxon>Octocorallia</taxon>
        <taxon>Malacalcyonacea</taxon>
        <taxon>Plexauridae</taxon>
        <taxon>Paramuricea</taxon>
    </lineage>
</organism>
<dbReference type="EMBL" id="CACRXK020004979">
    <property type="protein sequence ID" value="CAB4004707.1"/>
    <property type="molecule type" value="Genomic_DNA"/>
</dbReference>
<sequence length="126" mass="14158">MTAGVHHWKVEVSHAVQDAEECFQDPEGPTFEVGVIEVDEDYSEATIEDEITKKWVYSGPAKKITNVLLNLDMEKKSLSAFPARKGLVATSKFSLRRKALHVNADVVFPFFSVNCPHYSLIVHIVK</sequence>
<keyword evidence="2" id="KW-1185">Reference proteome</keyword>
<evidence type="ECO:0000313" key="1">
    <source>
        <dbReference type="EMBL" id="CAB4004707.1"/>
    </source>
</evidence>
<gene>
    <name evidence="1" type="ORF">PACLA_8A026934</name>
</gene>
<protein>
    <submittedName>
        <fullName evidence="1">Uncharacterized protein</fullName>
    </submittedName>
</protein>
<name>A0A7D9EC42_PARCT</name>
<dbReference type="Proteomes" id="UP001152795">
    <property type="component" value="Unassembled WGS sequence"/>
</dbReference>
<dbReference type="AlphaFoldDB" id="A0A7D9EC42"/>
<accession>A0A7D9EC42</accession>